<evidence type="ECO:0000313" key="2">
    <source>
        <dbReference type="EMBL" id="MBD2771361.1"/>
    </source>
</evidence>
<dbReference type="RefSeq" id="WP_190825660.1">
    <property type="nucleotide sequence ID" value="NZ_CAWPPI010000021.1"/>
</dbReference>
<name>A0A8J7C5Z1_9CYAN</name>
<dbReference type="InterPro" id="IPR027417">
    <property type="entry name" value="P-loop_NTPase"/>
</dbReference>
<reference evidence="2" key="1">
    <citation type="submission" date="2020-09" db="EMBL/GenBank/DDBJ databases">
        <title>Iningainema tapete sp. nov. (Scytonemataceae, Cyanobacteria) from greenhouses in central Florida (USA) produces two types of nodularin with biosynthetic potential for microcystin-LR and anabaenopeptins.</title>
        <authorList>
            <person name="Berthold D.E."/>
            <person name="Lefler F.W."/>
            <person name="Huang I.-S."/>
            <person name="Abdulla H."/>
            <person name="Zimba P.V."/>
            <person name="Laughinghouse H.D. IV."/>
        </authorList>
    </citation>
    <scope>NUCLEOTIDE SEQUENCE</scope>
    <source>
        <strain evidence="2">BLCCT55</strain>
    </source>
</reference>
<dbReference type="AlphaFoldDB" id="A0A8J7C5Z1"/>
<dbReference type="InterPro" id="IPR007111">
    <property type="entry name" value="NACHT_NTPase"/>
</dbReference>
<dbReference type="Gene3D" id="3.40.50.300">
    <property type="entry name" value="P-loop containing nucleotide triphosphate hydrolases"/>
    <property type="match status" value="1"/>
</dbReference>
<dbReference type="SUPFAM" id="SSF52540">
    <property type="entry name" value="P-loop containing nucleoside triphosphate hydrolases"/>
    <property type="match status" value="1"/>
</dbReference>
<dbReference type="InterPro" id="IPR054501">
    <property type="entry name" value="NCH2"/>
</dbReference>
<dbReference type="Pfam" id="PF05729">
    <property type="entry name" value="NACHT"/>
    <property type="match status" value="1"/>
</dbReference>
<accession>A0A8J7C5Z1</accession>
<dbReference type="PROSITE" id="PS50837">
    <property type="entry name" value="NACHT"/>
    <property type="match status" value="1"/>
</dbReference>
<dbReference type="Proteomes" id="UP000629098">
    <property type="component" value="Unassembled WGS sequence"/>
</dbReference>
<gene>
    <name evidence="2" type="ORF">ICL16_04305</name>
</gene>
<proteinExistence type="predicted"/>
<protein>
    <submittedName>
        <fullName evidence="2">NACHT domain-containing protein</fullName>
    </submittedName>
</protein>
<dbReference type="EMBL" id="JACXAE010000021">
    <property type="protein sequence ID" value="MBD2771361.1"/>
    <property type="molecule type" value="Genomic_DNA"/>
</dbReference>
<sequence>MNLNESQIAKIDPLLEQVLTSARGDEVIRAIMSLGVENQIRTNASNSPLEPKQFPSYEVYRQALIDRRKSQLASVVGDTIQSLQNLSLKTSGVGLSPVVVVEGSADAIVRSLELPEVNRVRLDQLIALPEIVPDEALNHLANLYINILDRPIEEKIKKLISLASEQYIINYHKSHNKLQILGMHKPVDLDSIYIVQCLLPSEIWRFESIQALQELYRQAGKRGFQVKYADKQDGIAVANQQKFLMILGAPGAGKSTFLRKIGLEALKGNRRKFQHECIPVFIELKQFADREINIEEVIRQEFRSCQLPFFEEFTTKALQQGRLLILLDGLDEVATKNIDWAVRKIQDFVEQYNKNRFITSCRTAAYRRSFQQFSEAVIADFDDTQIQQFIQNWFFSEVDKKVGTSEKCWNLLNKAEYEATKELAKTPLLLTFLCLVYDEYQDFPKNRSTLYSDALDIFLRKWVAEKRIQGEPIYRDIGIDLEKIMLSEIAYRGFEVDRLFLSQQEVVSQITEFLASNDNAPNLEAGAVLDAIAIQQGILVERARDVYSFSHLTLQEYLTAKYIDDHRQIEKLVVEHLKDKRWQEVFLLVAGLMDGGADDLLLQMEKEAQKYINTLKLQNLLSWVEKVTTGSEGNFNLVGKRAVAIANAIANTNAHANTITIAIAIANAYASAITYAYAIAYTNAYAYAHAYASTHTHDYAYANANAVAQAYAYARELDKLKIFNNVNFTMLIAQLEALKVQAPDDEQPLEIRLAFDERLETIWLNAFNLTPEMINLSQEESKALDNYLYANYLIIQSKEAAVRVSPTTWQAIEERMLLISSNHSA</sequence>
<organism evidence="2 3">
    <name type="scientific">Iningainema tapete BLCC-T55</name>
    <dbReference type="NCBI Taxonomy" id="2748662"/>
    <lineage>
        <taxon>Bacteria</taxon>
        <taxon>Bacillati</taxon>
        <taxon>Cyanobacteriota</taxon>
        <taxon>Cyanophyceae</taxon>
        <taxon>Nostocales</taxon>
        <taxon>Scytonemataceae</taxon>
        <taxon>Iningainema tapete</taxon>
    </lineage>
</organism>
<comment type="caution">
    <text evidence="2">The sequence shown here is derived from an EMBL/GenBank/DDBJ whole genome shotgun (WGS) entry which is preliminary data.</text>
</comment>
<evidence type="ECO:0000313" key="3">
    <source>
        <dbReference type="Proteomes" id="UP000629098"/>
    </source>
</evidence>
<dbReference type="PANTHER" id="PTHR46844:SF1">
    <property type="entry name" value="SLR5058 PROTEIN"/>
    <property type="match status" value="1"/>
</dbReference>
<dbReference type="Pfam" id="PF22727">
    <property type="entry name" value="NCH2"/>
    <property type="match status" value="1"/>
</dbReference>
<dbReference type="PANTHER" id="PTHR46844">
    <property type="entry name" value="SLR5058 PROTEIN"/>
    <property type="match status" value="1"/>
</dbReference>
<evidence type="ECO:0000259" key="1">
    <source>
        <dbReference type="PROSITE" id="PS50837"/>
    </source>
</evidence>
<feature type="domain" description="NACHT" evidence="1">
    <location>
        <begin position="242"/>
        <end position="365"/>
    </location>
</feature>
<keyword evidence="3" id="KW-1185">Reference proteome</keyword>